<proteinExistence type="inferred from homology"/>
<dbReference type="Pfam" id="PF09587">
    <property type="entry name" value="PGA_cap"/>
    <property type="match status" value="1"/>
</dbReference>
<evidence type="ECO:0000256" key="1">
    <source>
        <dbReference type="ARBA" id="ARBA00005662"/>
    </source>
</evidence>
<dbReference type="EMBL" id="BAABKG010000002">
    <property type="protein sequence ID" value="GAA5147758.1"/>
    <property type="molecule type" value="Genomic_DNA"/>
</dbReference>
<gene>
    <name evidence="5" type="ORF">GCM10023340_20640</name>
</gene>
<dbReference type="SMART" id="SM00854">
    <property type="entry name" value="PGA_cap"/>
    <property type="match status" value="1"/>
</dbReference>
<evidence type="ECO:0000313" key="6">
    <source>
        <dbReference type="Proteomes" id="UP001500221"/>
    </source>
</evidence>
<feature type="compositionally biased region" description="Pro residues" evidence="2">
    <location>
        <begin position="41"/>
        <end position="65"/>
    </location>
</feature>
<feature type="signal peptide" evidence="3">
    <location>
        <begin position="1"/>
        <end position="22"/>
    </location>
</feature>
<dbReference type="RefSeq" id="WP_345457909.1">
    <property type="nucleotide sequence ID" value="NZ_BAABKG010000002.1"/>
</dbReference>
<dbReference type="InterPro" id="IPR019079">
    <property type="entry name" value="Capsule_synth_CapA"/>
</dbReference>
<accession>A0ABP9PM94</accession>
<dbReference type="PANTHER" id="PTHR33393">
    <property type="entry name" value="POLYGLUTAMINE SYNTHESIS ACCESSORY PROTEIN RV0574C-RELATED"/>
    <property type="match status" value="1"/>
</dbReference>
<evidence type="ECO:0000259" key="4">
    <source>
        <dbReference type="SMART" id="SM00854"/>
    </source>
</evidence>
<feature type="chain" id="PRO_5046736749" evidence="3">
    <location>
        <begin position="23"/>
        <end position="411"/>
    </location>
</feature>
<dbReference type="SUPFAM" id="SSF56300">
    <property type="entry name" value="Metallo-dependent phosphatases"/>
    <property type="match status" value="1"/>
</dbReference>
<dbReference type="Gene3D" id="3.60.21.10">
    <property type="match status" value="1"/>
</dbReference>
<evidence type="ECO:0000313" key="5">
    <source>
        <dbReference type="EMBL" id="GAA5147758.1"/>
    </source>
</evidence>
<dbReference type="CDD" id="cd07381">
    <property type="entry name" value="MPP_CapA"/>
    <property type="match status" value="1"/>
</dbReference>
<dbReference type="Proteomes" id="UP001500221">
    <property type="component" value="Unassembled WGS sequence"/>
</dbReference>
<dbReference type="PANTHER" id="PTHR33393:SF13">
    <property type="entry name" value="PGA BIOSYNTHESIS PROTEIN CAPA"/>
    <property type="match status" value="1"/>
</dbReference>
<comment type="similarity">
    <text evidence="1">Belongs to the CapA family.</text>
</comment>
<reference evidence="6" key="1">
    <citation type="journal article" date="2019" name="Int. J. Syst. Evol. Microbiol.">
        <title>The Global Catalogue of Microorganisms (GCM) 10K type strain sequencing project: providing services to taxonomists for standard genome sequencing and annotation.</title>
        <authorList>
            <consortium name="The Broad Institute Genomics Platform"/>
            <consortium name="The Broad Institute Genome Sequencing Center for Infectious Disease"/>
            <person name="Wu L."/>
            <person name="Ma J."/>
        </authorList>
    </citation>
    <scope>NUCLEOTIDE SEQUENCE [LARGE SCALE GENOMIC DNA]</scope>
    <source>
        <strain evidence="6">JCM 18459</strain>
    </source>
</reference>
<protein>
    <submittedName>
        <fullName evidence="5">CapA family protein</fullName>
    </submittedName>
</protein>
<evidence type="ECO:0000256" key="3">
    <source>
        <dbReference type="SAM" id="SignalP"/>
    </source>
</evidence>
<keyword evidence="6" id="KW-1185">Reference proteome</keyword>
<feature type="domain" description="Capsule synthesis protein CapA" evidence="4">
    <location>
        <begin position="71"/>
        <end position="320"/>
    </location>
</feature>
<feature type="region of interest" description="Disordered" evidence="2">
    <location>
        <begin position="16"/>
        <end position="69"/>
    </location>
</feature>
<sequence length="411" mass="44056">MGASLFLCAALAATTVPGPPSAAGPTRAGRPDAVLAAAEPSPDPVVVAPPAPDPPTPEPEPAPEPAPREVSLVMGGDLLWHNTVWQSAQADAAVTGDGPFDFDPMFAALRPLVRSADVALCHEEVPFARPGQPLQSFPVFAAPRQVAPWLADMGFDGCTTASNHAVDQGWEGLAYTVGQLERHGVRAIGTFRSPAERRRPVVLTTDDGVRVAVVAGTYSLNGFPLPEGRPWSVSMWDAENLLDQARRARAAGADVVVVHLHGGDEYSHEPNADQVALVERLTRSPDVDLVLGEHAHVVQPITRVNGTWVAYGMGNMVAQQETFRSDTYEGITVRFVLREQPDGRFEVVRAGYVPTTWNVYGAGGPIRARWISRALRRPGLGAYERSRLLAARASIRDAVHGLGRTPGLREL</sequence>
<dbReference type="InterPro" id="IPR029052">
    <property type="entry name" value="Metallo-depent_PP-like"/>
</dbReference>
<organism evidence="5 6">
    <name type="scientific">Nocardioides marinquilinus</name>
    <dbReference type="NCBI Taxonomy" id="1210400"/>
    <lineage>
        <taxon>Bacteria</taxon>
        <taxon>Bacillati</taxon>
        <taxon>Actinomycetota</taxon>
        <taxon>Actinomycetes</taxon>
        <taxon>Propionibacteriales</taxon>
        <taxon>Nocardioidaceae</taxon>
        <taxon>Nocardioides</taxon>
    </lineage>
</organism>
<dbReference type="InterPro" id="IPR052169">
    <property type="entry name" value="CW_Biosynth-Accessory"/>
</dbReference>
<name>A0ABP9PM94_9ACTN</name>
<comment type="caution">
    <text evidence="5">The sequence shown here is derived from an EMBL/GenBank/DDBJ whole genome shotgun (WGS) entry which is preliminary data.</text>
</comment>
<evidence type="ECO:0000256" key="2">
    <source>
        <dbReference type="SAM" id="MobiDB-lite"/>
    </source>
</evidence>
<keyword evidence="3" id="KW-0732">Signal</keyword>